<keyword evidence="5" id="KW-1015">Disulfide bond</keyword>
<dbReference type="PROSITE" id="PS51041">
    <property type="entry name" value="EMI"/>
    <property type="match status" value="1"/>
</dbReference>
<keyword evidence="3 6" id="KW-0732">Signal</keyword>
<feature type="signal peptide" evidence="6">
    <location>
        <begin position="1"/>
        <end position="20"/>
    </location>
</feature>
<dbReference type="PANTHER" id="PTHR15427:SF6">
    <property type="entry name" value="MULTIMERIN-2"/>
    <property type="match status" value="1"/>
</dbReference>
<organism evidence="9 10">
    <name type="scientific">Hymenochirus boettgeri</name>
    <name type="common">Congo dwarf clawed frog</name>
    <dbReference type="NCBI Taxonomy" id="247094"/>
    <lineage>
        <taxon>Eukaryota</taxon>
        <taxon>Metazoa</taxon>
        <taxon>Chordata</taxon>
        <taxon>Craniata</taxon>
        <taxon>Vertebrata</taxon>
        <taxon>Euteleostomi</taxon>
        <taxon>Amphibia</taxon>
        <taxon>Batrachia</taxon>
        <taxon>Anura</taxon>
        <taxon>Pipoidea</taxon>
        <taxon>Pipidae</taxon>
        <taxon>Pipinae</taxon>
        <taxon>Hymenochirus</taxon>
    </lineage>
</organism>
<dbReference type="Gene3D" id="2.60.120.40">
    <property type="match status" value="1"/>
</dbReference>
<dbReference type="InterPro" id="IPR050392">
    <property type="entry name" value="Collagen/C1q_domain"/>
</dbReference>
<dbReference type="GO" id="GO:0005576">
    <property type="term" value="C:extracellular region"/>
    <property type="evidence" value="ECO:0007669"/>
    <property type="project" value="UniProtKB-SubCell"/>
</dbReference>
<evidence type="ECO:0000259" key="8">
    <source>
        <dbReference type="PROSITE" id="PS51041"/>
    </source>
</evidence>
<dbReference type="Proteomes" id="UP000812440">
    <property type="component" value="Chromosome 7"/>
</dbReference>
<evidence type="ECO:0008006" key="11">
    <source>
        <dbReference type="Google" id="ProtNLM"/>
    </source>
</evidence>
<proteinExistence type="predicted"/>
<evidence type="ECO:0000256" key="2">
    <source>
        <dbReference type="ARBA" id="ARBA00022525"/>
    </source>
</evidence>
<evidence type="ECO:0000256" key="3">
    <source>
        <dbReference type="ARBA" id="ARBA00022729"/>
    </source>
</evidence>
<dbReference type="AlphaFoldDB" id="A0A8T2IQ23"/>
<sequence length="1009" mass="115523">MAKKLCVVLFCFGLILATSAENRHHYDAGLSPIGARIEVHGVSTYPYGLPGHTDDMAKKDDFDRELTDVPKTFSSESSIANFQDVKQSSPTSRKWCSYVRTRIVSFVNLCKTEKYVIRSQQNCPPGTPDCQKVMYRLAQKPVYEIKRKEVTNLEWKCCPGYIGSNCEETDPNSIQIPEIKAIMSEDHQESLLSPEVSDIMQSIQTQETLLKNIQNDIQQTSSTLMDLQYEVEKNASVTTHKNQTLSETEDRILREVFLPHVENYVREQFNPMWNSFNKSLQNLSNMVKDLSENVETNRERMDTFLENTVLKKDLYELGTKFESKVQENIVKVDQIRHELDNHLHAQQAGIHYNLTIIKADTDMKFKKIQKLQQSQCTSLNISIDEIKREQEYVLDQLQSVAQNVTDLWMSCSTGGREATHVTNHQINKTLAEFKDEIRDLYTESDAVFENIATLEKWFKELRTEFKKNAEAVQISFMEKSLILEENKDFLLRQIMEINSTISSIQQGSDDLLKNCDCQKITLDILALEESQKNFSNLLKNVSYGIEDVKQKEGFSKTSLQNSVEDLSMALHLIRQSLTSQQEKERVLSYITSHLQSQAKNFSDDVTLLKKDNDLINNHIKLLDSTFSTLLEDAIRHNRALEALLGDDVLEVMSEDNPVVLQMSIMQIYQVINETIQRLEKQKTTTDSLKRRVEVLEMHPQKQDSPDFSAIFNVEQQTEGLVHEGRFKKGLSDHMQPIYEGSKDEPLEEMTPSDITTLKNDIRQLSLKLVALETHVTEENHYNKETILKVIKPLNISLVSVKSDILNLRELFAGHVQIFHKIFRNYETMIASNASLNIENLRALVDKKMKKKESKGALQHAFRDKEMDQLWQSDGTGRKVLKQDSPLVFSAGFTGGAEGVKILLFDKIFLNYGDVFSLEDGHFTAPYNGVYAFAITVDFGPGNAMSHLVFGGRQKVILYNNNKQESGSLKYSFAVVELQKDDKVWLELLQGSIKKNSYGTRLEGYLIFKT</sequence>
<keyword evidence="2" id="KW-0964">Secreted</keyword>
<dbReference type="Pfam" id="PF00386">
    <property type="entry name" value="C1q"/>
    <property type="match status" value="1"/>
</dbReference>
<dbReference type="InterPro" id="IPR008983">
    <property type="entry name" value="Tumour_necrosis_fac-like_dom"/>
</dbReference>
<dbReference type="EMBL" id="JAACNH010000008">
    <property type="protein sequence ID" value="KAG8435039.1"/>
    <property type="molecule type" value="Genomic_DNA"/>
</dbReference>
<feature type="chain" id="PRO_5035856183" description="Multimerin-2" evidence="6">
    <location>
        <begin position="21"/>
        <end position="1009"/>
    </location>
</feature>
<evidence type="ECO:0000256" key="6">
    <source>
        <dbReference type="SAM" id="SignalP"/>
    </source>
</evidence>
<dbReference type="PANTHER" id="PTHR15427">
    <property type="entry name" value="EMILIN ELASTIN MICROFIBRIL INTERFACE-LOCATED PROTEIN ELASTIN MICROFIBRIL INTERFACER"/>
    <property type="match status" value="1"/>
</dbReference>
<name>A0A8T2IQ23_9PIPI</name>
<comment type="caution">
    <text evidence="9">The sequence shown here is derived from an EMBL/GenBank/DDBJ whole genome shotgun (WGS) entry which is preliminary data.</text>
</comment>
<evidence type="ECO:0000313" key="10">
    <source>
        <dbReference type="Proteomes" id="UP000812440"/>
    </source>
</evidence>
<keyword evidence="4" id="KW-0175">Coiled coil</keyword>
<feature type="domain" description="EMI" evidence="8">
    <location>
        <begin position="92"/>
        <end position="168"/>
    </location>
</feature>
<dbReference type="SMART" id="SM00110">
    <property type="entry name" value="C1Q"/>
    <property type="match status" value="1"/>
</dbReference>
<reference evidence="9" key="1">
    <citation type="thesis" date="2020" institute="ProQuest LLC" country="789 East Eisenhower Parkway, Ann Arbor, MI, USA">
        <title>Comparative Genomics and Chromosome Evolution.</title>
        <authorList>
            <person name="Mudd A.B."/>
        </authorList>
    </citation>
    <scope>NUCLEOTIDE SEQUENCE</scope>
    <source>
        <strain evidence="9">Female2</strain>
        <tissue evidence="9">Blood</tissue>
    </source>
</reference>
<comment type="subcellular location">
    <subcellularLocation>
        <location evidence="1">Secreted</location>
    </subcellularLocation>
</comment>
<dbReference type="SUPFAM" id="SSF49842">
    <property type="entry name" value="TNF-like"/>
    <property type="match status" value="1"/>
</dbReference>
<feature type="domain" description="C1q" evidence="7">
    <location>
        <begin position="881"/>
        <end position="1009"/>
    </location>
</feature>
<protein>
    <recommendedName>
        <fullName evidence="11">Multimerin-2</fullName>
    </recommendedName>
</protein>
<gene>
    <name evidence="9" type="ORF">GDO86_013126</name>
</gene>
<dbReference type="GO" id="GO:0090051">
    <property type="term" value="P:negative regulation of cell migration involved in sprouting angiogenesis"/>
    <property type="evidence" value="ECO:0007669"/>
    <property type="project" value="TreeGrafter"/>
</dbReference>
<dbReference type="OrthoDB" id="8963519at2759"/>
<evidence type="ECO:0000256" key="4">
    <source>
        <dbReference type="ARBA" id="ARBA00023054"/>
    </source>
</evidence>
<evidence type="ECO:0000313" key="9">
    <source>
        <dbReference type="EMBL" id="KAG8435039.1"/>
    </source>
</evidence>
<accession>A0A8T2IQ23</accession>
<evidence type="ECO:0000256" key="1">
    <source>
        <dbReference type="ARBA" id="ARBA00004613"/>
    </source>
</evidence>
<keyword evidence="10" id="KW-1185">Reference proteome</keyword>
<evidence type="ECO:0000256" key="5">
    <source>
        <dbReference type="ARBA" id="ARBA00023157"/>
    </source>
</evidence>
<evidence type="ECO:0000259" key="7">
    <source>
        <dbReference type="PROSITE" id="PS50871"/>
    </source>
</evidence>
<dbReference type="Pfam" id="PF07546">
    <property type="entry name" value="EMI"/>
    <property type="match status" value="1"/>
</dbReference>
<dbReference type="PROSITE" id="PS50871">
    <property type="entry name" value="C1Q"/>
    <property type="match status" value="1"/>
</dbReference>
<dbReference type="GO" id="GO:0030948">
    <property type="term" value="P:negative regulation of vascular endothelial growth factor receptor signaling pathway"/>
    <property type="evidence" value="ECO:0007669"/>
    <property type="project" value="TreeGrafter"/>
</dbReference>
<dbReference type="InterPro" id="IPR001073">
    <property type="entry name" value="C1q_dom"/>
</dbReference>
<dbReference type="InterPro" id="IPR011489">
    <property type="entry name" value="EMI_domain"/>
</dbReference>